<name>A0AAV5WN42_9BILA</name>
<sequence length="130" mass="14819">DSITSQKIGIGANEVIQAECVIPCTTDKDDAKILEIEVRRNMDNLKFVRCKTSVFPRAIELRNRERHDFLTCENVEGWKDNKGTMIEDAGIQLELACPEYCGIEKKSDDTEIRYKKLSEGATLFCNSHDF</sequence>
<proteinExistence type="predicted"/>
<protein>
    <submittedName>
        <fullName evidence="1">Uncharacterized protein</fullName>
    </submittedName>
</protein>
<gene>
    <name evidence="1" type="ORF">PFISCL1PPCAC_25003</name>
</gene>
<evidence type="ECO:0000313" key="1">
    <source>
        <dbReference type="EMBL" id="GMT33706.1"/>
    </source>
</evidence>
<feature type="non-terminal residue" evidence="1">
    <location>
        <position position="130"/>
    </location>
</feature>
<keyword evidence="2" id="KW-1185">Reference proteome</keyword>
<evidence type="ECO:0000313" key="2">
    <source>
        <dbReference type="Proteomes" id="UP001432322"/>
    </source>
</evidence>
<reference evidence="1" key="1">
    <citation type="submission" date="2023-10" db="EMBL/GenBank/DDBJ databases">
        <title>Genome assembly of Pristionchus species.</title>
        <authorList>
            <person name="Yoshida K."/>
            <person name="Sommer R.J."/>
        </authorList>
    </citation>
    <scope>NUCLEOTIDE SEQUENCE</scope>
    <source>
        <strain evidence="1">RS5133</strain>
    </source>
</reference>
<feature type="non-terminal residue" evidence="1">
    <location>
        <position position="1"/>
    </location>
</feature>
<dbReference type="EMBL" id="BTSY01000006">
    <property type="protein sequence ID" value="GMT33706.1"/>
    <property type="molecule type" value="Genomic_DNA"/>
</dbReference>
<accession>A0AAV5WN42</accession>
<dbReference type="Proteomes" id="UP001432322">
    <property type="component" value="Unassembled WGS sequence"/>
</dbReference>
<organism evidence="1 2">
    <name type="scientific">Pristionchus fissidentatus</name>
    <dbReference type="NCBI Taxonomy" id="1538716"/>
    <lineage>
        <taxon>Eukaryota</taxon>
        <taxon>Metazoa</taxon>
        <taxon>Ecdysozoa</taxon>
        <taxon>Nematoda</taxon>
        <taxon>Chromadorea</taxon>
        <taxon>Rhabditida</taxon>
        <taxon>Rhabditina</taxon>
        <taxon>Diplogasteromorpha</taxon>
        <taxon>Diplogasteroidea</taxon>
        <taxon>Neodiplogasteridae</taxon>
        <taxon>Pristionchus</taxon>
    </lineage>
</organism>
<dbReference type="AlphaFoldDB" id="A0AAV5WN42"/>
<comment type="caution">
    <text evidence="1">The sequence shown here is derived from an EMBL/GenBank/DDBJ whole genome shotgun (WGS) entry which is preliminary data.</text>
</comment>